<comment type="similarity">
    <text evidence="2 7">Belongs to the peptidase S26 family.</text>
</comment>
<sequence length="279" mass="32841">MKNKLIKIYNFSGTWTGTIIIVLFIIFFFAQAFVIPSGSMKNSLLIGDFLFVKKYSYGIPTPHIPWIEIPVLPDFNDDGHIIQGKRPARGDIVVFRYPLDKKIHFVKRNFAVGGDEVVYNINSMYLRPYEGDKFIDENYDKDDVVILNGKKFVKEPYKNKGISYDESVDLLPLTLHSLFKNKFAMSPIKIQELPDLDSNLEFNAYYIKVPKDEFFMIGDNRNHSDDSRFWGTVPYKFIVGKPWFVYFSWDKDKKVRWERIGRFVDTLENDEKFIYKQKD</sequence>
<feature type="active site" evidence="6">
    <location>
        <position position="107"/>
    </location>
</feature>
<dbReference type="NCBIfam" id="TIGR02227">
    <property type="entry name" value="sigpep_I_bact"/>
    <property type="match status" value="1"/>
</dbReference>
<evidence type="ECO:0000313" key="10">
    <source>
        <dbReference type="Proteomes" id="UP000476338"/>
    </source>
</evidence>
<reference evidence="9 10" key="1">
    <citation type="submission" date="2019-09" db="EMBL/GenBank/DDBJ databases">
        <authorList>
            <person name="Silva M."/>
            <person name="Pereira G."/>
            <person name="Lopes-Da-Costa L."/>
            <person name="Silva E."/>
        </authorList>
    </citation>
    <scope>NUCLEOTIDE SEQUENCE [LARGE SCALE GENOMIC DNA]</scope>
    <source>
        <strain evidence="9 10">FMV-PI01</strain>
    </source>
</reference>
<dbReference type="PROSITE" id="PS00761">
    <property type="entry name" value="SPASE_I_3"/>
    <property type="match status" value="1"/>
</dbReference>
<dbReference type="GO" id="GO:0009003">
    <property type="term" value="F:signal peptidase activity"/>
    <property type="evidence" value="ECO:0007669"/>
    <property type="project" value="UniProtKB-EC"/>
</dbReference>
<dbReference type="PRINTS" id="PR00727">
    <property type="entry name" value="LEADERPTASE"/>
</dbReference>
<dbReference type="CDD" id="cd06530">
    <property type="entry name" value="S26_SPase_I"/>
    <property type="match status" value="1"/>
</dbReference>
<comment type="caution">
    <text evidence="9">The sequence shown here is derived from an EMBL/GenBank/DDBJ whole genome shotgun (WGS) entry which is preliminary data.</text>
</comment>
<dbReference type="Pfam" id="PF10502">
    <property type="entry name" value="Peptidase_S26"/>
    <property type="match status" value="1"/>
</dbReference>
<dbReference type="InterPro" id="IPR000223">
    <property type="entry name" value="Pept_S26A_signal_pept_1"/>
</dbReference>
<dbReference type="InterPro" id="IPR019533">
    <property type="entry name" value="Peptidase_S26"/>
</dbReference>
<evidence type="ECO:0000256" key="4">
    <source>
        <dbReference type="ARBA" id="ARBA00019232"/>
    </source>
</evidence>
<evidence type="ECO:0000256" key="2">
    <source>
        <dbReference type="ARBA" id="ARBA00009370"/>
    </source>
</evidence>
<keyword evidence="5 7" id="KW-0378">Hydrolase</keyword>
<proteinExistence type="inferred from homology"/>
<dbReference type="InterPro" id="IPR036286">
    <property type="entry name" value="LexA/Signal_pep-like_sf"/>
</dbReference>
<dbReference type="GO" id="GO:0004252">
    <property type="term" value="F:serine-type endopeptidase activity"/>
    <property type="evidence" value="ECO:0007669"/>
    <property type="project" value="InterPro"/>
</dbReference>
<feature type="transmembrane region" description="Helical" evidence="7">
    <location>
        <begin position="12"/>
        <end position="34"/>
    </location>
</feature>
<evidence type="ECO:0000313" key="9">
    <source>
        <dbReference type="EMBL" id="MSN96734.1"/>
    </source>
</evidence>
<comment type="subcellular location">
    <subcellularLocation>
        <location evidence="7">Membrane</location>
        <topology evidence="7">Single-pass type II membrane protein</topology>
    </subcellularLocation>
</comment>
<evidence type="ECO:0000256" key="3">
    <source>
        <dbReference type="ARBA" id="ARBA00013208"/>
    </source>
</evidence>
<protein>
    <recommendedName>
        <fullName evidence="4 7">Signal peptidase I</fullName>
        <ecNumber evidence="3 7">3.4.21.89</ecNumber>
    </recommendedName>
</protein>
<reference evidence="9 10" key="2">
    <citation type="submission" date="2020-03" db="EMBL/GenBank/DDBJ databases">
        <title>Campylobacter portucalensis sp. nov., a new species of Campylobacter isolated from the reproductive tract of bulls.</title>
        <authorList>
            <person name="Silva M.F."/>
            <person name="Pereira G."/>
            <person name="Carneiro C."/>
            <person name="Hemphill A."/>
            <person name="Mateus L."/>
            <person name="Lopes-Da-Costa L."/>
            <person name="Silva E."/>
        </authorList>
    </citation>
    <scope>NUCLEOTIDE SEQUENCE [LARGE SCALE GENOMIC DNA]</scope>
    <source>
        <strain evidence="9 10">FMV-PI01</strain>
    </source>
</reference>
<dbReference type="PANTHER" id="PTHR43390:SF1">
    <property type="entry name" value="CHLOROPLAST PROCESSING PEPTIDASE"/>
    <property type="match status" value="1"/>
</dbReference>
<evidence type="ECO:0000256" key="7">
    <source>
        <dbReference type="RuleBase" id="RU362042"/>
    </source>
</evidence>
<dbReference type="GO" id="GO:0006465">
    <property type="term" value="P:signal peptide processing"/>
    <property type="evidence" value="ECO:0007669"/>
    <property type="project" value="InterPro"/>
</dbReference>
<dbReference type="AlphaFoldDB" id="A0A6L5WI53"/>
<keyword evidence="7" id="KW-0645">Protease</keyword>
<dbReference type="EMBL" id="VWSJ01000024">
    <property type="protein sequence ID" value="MSN96734.1"/>
    <property type="molecule type" value="Genomic_DNA"/>
</dbReference>
<feature type="domain" description="Peptidase S26" evidence="8">
    <location>
        <begin position="16"/>
        <end position="246"/>
    </location>
</feature>
<evidence type="ECO:0000259" key="8">
    <source>
        <dbReference type="Pfam" id="PF10502"/>
    </source>
</evidence>
<dbReference type="RefSeq" id="WP_154571000.1">
    <property type="nucleotide sequence ID" value="NZ_VWSJ01000024.1"/>
</dbReference>
<evidence type="ECO:0000256" key="1">
    <source>
        <dbReference type="ARBA" id="ARBA00000677"/>
    </source>
</evidence>
<dbReference type="PANTHER" id="PTHR43390">
    <property type="entry name" value="SIGNAL PEPTIDASE I"/>
    <property type="match status" value="1"/>
</dbReference>
<accession>A0A6L5WI53</accession>
<dbReference type="Proteomes" id="UP000476338">
    <property type="component" value="Unassembled WGS sequence"/>
</dbReference>
<evidence type="ECO:0000256" key="5">
    <source>
        <dbReference type="ARBA" id="ARBA00022801"/>
    </source>
</evidence>
<name>A0A6L5WI53_9BACT</name>
<dbReference type="GO" id="GO:0016020">
    <property type="term" value="C:membrane"/>
    <property type="evidence" value="ECO:0007669"/>
    <property type="project" value="UniProtKB-SubCell"/>
</dbReference>
<dbReference type="SUPFAM" id="SSF51306">
    <property type="entry name" value="LexA/Signal peptidase"/>
    <property type="match status" value="1"/>
</dbReference>
<gene>
    <name evidence="9" type="primary">lepB</name>
    <name evidence="9" type="ORF">F1B92_06090</name>
</gene>
<organism evidence="9 10">
    <name type="scientific">Campylobacter portucalensis</name>
    <dbReference type="NCBI Taxonomy" id="2608384"/>
    <lineage>
        <taxon>Bacteria</taxon>
        <taxon>Pseudomonadati</taxon>
        <taxon>Campylobacterota</taxon>
        <taxon>Epsilonproteobacteria</taxon>
        <taxon>Campylobacterales</taxon>
        <taxon>Campylobacteraceae</taxon>
        <taxon>Campylobacter</taxon>
    </lineage>
</organism>
<keyword evidence="10" id="KW-1185">Reference proteome</keyword>
<dbReference type="Gene3D" id="2.10.109.10">
    <property type="entry name" value="Umud Fragment, subunit A"/>
    <property type="match status" value="1"/>
</dbReference>
<keyword evidence="7" id="KW-0812">Transmembrane</keyword>
<keyword evidence="7" id="KW-0472">Membrane</keyword>
<keyword evidence="7" id="KW-1133">Transmembrane helix</keyword>
<comment type="catalytic activity">
    <reaction evidence="1 7">
        <text>Cleavage of hydrophobic, N-terminal signal or leader sequences from secreted and periplasmic proteins.</text>
        <dbReference type="EC" id="3.4.21.89"/>
    </reaction>
</comment>
<dbReference type="InterPro" id="IPR019758">
    <property type="entry name" value="Pept_S26A_signal_pept_1_CS"/>
</dbReference>
<feature type="active site" evidence="6">
    <location>
        <position position="39"/>
    </location>
</feature>
<dbReference type="EC" id="3.4.21.89" evidence="3 7"/>
<evidence type="ECO:0000256" key="6">
    <source>
        <dbReference type="PIRSR" id="PIRSR600223-1"/>
    </source>
</evidence>